<dbReference type="Pfam" id="PF10823">
    <property type="entry name" value="DUF2568"/>
    <property type="match status" value="1"/>
</dbReference>
<comment type="caution">
    <text evidence="2">The sequence shown here is derived from an EMBL/GenBank/DDBJ whole genome shotgun (WGS) entry which is preliminary data.</text>
</comment>
<organism evidence="2 3">
    <name type="scientific">Amycolatopsis dongchuanensis</name>
    <dbReference type="NCBI Taxonomy" id="1070866"/>
    <lineage>
        <taxon>Bacteria</taxon>
        <taxon>Bacillati</taxon>
        <taxon>Actinomycetota</taxon>
        <taxon>Actinomycetes</taxon>
        <taxon>Pseudonocardiales</taxon>
        <taxon>Pseudonocardiaceae</taxon>
        <taxon>Amycolatopsis</taxon>
    </lineage>
</organism>
<keyword evidence="1" id="KW-0812">Transmembrane</keyword>
<evidence type="ECO:0008006" key="4">
    <source>
        <dbReference type="Google" id="ProtNLM"/>
    </source>
</evidence>
<feature type="transmembrane region" description="Helical" evidence="1">
    <location>
        <begin position="7"/>
        <end position="25"/>
    </location>
</feature>
<keyword evidence="1" id="KW-1133">Transmembrane helix</keyword>
<feature type="transmembrane region" description="Helical" evidence="1">
    <location>
        <begin position="59"/>
        <end position="81"/>
    </location>
</feature>
<dbReference type="RefSeq" id="WP_346056273.1">
    <property type="nucleotide sequence ID" value="NZ_BAABIB010000145.1"/>
</dbReference>
<feature type="transmembrane region" description="Helical" evidence="1">
    <location>
        <begin position="31"/>
        <end position="52"/>
    </location>
</feature>
<name>A0ABP8VL93_9PSEU</name>
<evidence type="ECO:0000313" key="2">
    <source>
        <dbReference type="EMBL" id="GAA4665973.1"/>
    </source>
</evidence>
<accession>A0ABP8VL93</accession>
<reference evidence="3" key="1">
    <citation type="journal article" date="2019" name="Int. J. Syst. Evol. Microbiol.">
        <title>The Global Catalogue of Microorganisms (GCM) 10K type strain sequencing project: providing services to taxonomists for standard genome sequencing and annotation.</title>
        <authorList>
            <consortium name="The Broad Institute Genomics Platform"/>
            <consortium name="The Broad Institute Genome Sequencing Center for Infectious Disease"/>
            <person name="Wu L."/>
            <person name="Ma J."/>
        </authorList>
    </citation>
    <scope>NUCLEOTIDE SEQUENCE [LARGE SCALE GENOMIC DNA]</scope>
    <source>
        <strain evidence="3">JCM 18054</strain>
    </source>
</reference>
<feature type="transmembrane region" description="Helical" evidence="1">
    <location>
        <begin position="87"/>
        <end position="106"/>
    </location>
</feature>
<dbReference type="Proteomes" id="UP001500192">
    <property type="component" value="Unassembled WGS sequence"/>
</dbReference>
<evidence type="ECO:0000256" key="1">
    <source>
        <dbReference type="SAM" id="Phobius"/>
    </source>
</evidence>
<protein>
    <recommendedName>
        <fullName evidence="4">DUF2568 domain-containing protein</fullName>
    </recommendedName>
</protein>
<gene>
    <name evidence="2" type="ORF">GCM10023214_69410</name>
</gene>
<keyword evidence="1" id="KW-0472">Membrane</keyword>
<dbReference type="EMBL" id="BAABIB010000145">
    <property type="protein sequence ID" value="GAA4665973.1"/>
    <property type="molecule type" value="Genomic_DNA"/>
</dbReference>
<sequence>MKLVNEGLAFLLELLALAALAYWGFETGGGLPAKLLLGIGTPVVAAIVWSLFAAPRATFGLPLAGVLLVKAVVFGAAVAALCATGHVVPGAVFAVVVVANVAYTTATRRTFGRGGAGRAASG</sequence>
<keyword evidence="3" id="KW-1185">Reference proteome</keyword>
<dbReference type="InterPro" id="IPR021214">
    <property type="entry name" value="DUF2568"/>
</dbReference>
<evidence type="ECO:0000313" key="3">
    <source>
        <dbReference type="Proteomes" id="UP001500192"/>
    </source>
</evidence>
<proteinExistence type="predicted"/>